<dbReference type="InterPro" id="IPR008948">
    <property type="entry name" value="L-Aspartase-like"/>
</dbReference>
<dbReference type="HAMAP" id="MF_00006">
    <property type="entry name" value="Arg_succ_lyase"/>
    <property type="match status" value="1"/>
</dbReference>
<evidence type="ECO:0000256" key="1">
    <source>
        <dbReference type="ARBA" id="ARBA00004941"/>
    </source>
</evidence>
<comment type="pathway">
    <text evidence="1 6">Amino-acid biosynthesis; L-arginine biosynthesis; L-arginine from L-ornithine and carbamoyl phosphate: step 3/3.</text>
</comment>
<organism evidence="9 10">
    <name type="scientific">Nesterenkonia xinjiangensis</name>
    <dbReference type="NCBI Taxonomy" id="225327"/>
    <lineage>
        <taxon>Bacteria</taxon>
        <taxon>Bacillati</taxon>
        <taxon>Actinomycetota</taxon>
        <taxon>Actinomycetes</taxon>
        <taxon>Micrococcales</taxon>
        <taxon>Micrococcaceae</taxon>
        <taxon>Nesterenkonia</taxon>
    </lineage>
</organism>
<dbReference type="GO" id="GO:0042450">
    <property type="term" value="P:L-arginine biosynthetic process via ornithine"/>
    <property type="evidence" value="ECO:0007669"/>
    <property type="project" value="UniProtKB-UniRule"/>
</dbReference>
<dbReference type="GO" id="GO:0005829">
    <property type="term" value="C:cytosol"/>
    <property type="evidence" value="ECO:0007669"/>
    <property type="project" value="TreeGrafter"/>
</dbReference>
<sequence>MAADATNDKHGTNEGSLWGGRFASGPADVMAALSKSTHFDWKLAPYDIAGSRAHARVLHRAGLLTEPELAGMLSALDRLADDVHSGAFAPVESDEDVHGALERGLLERAGEDLGGKLRAGRSRNDQIATMVRMYLRGQVRLISAGVLDVVDALIAQAQAHPGTPMPGRTHLQHAQPVLLAHHLLAHAWPLLRDVDRLGDLDRRLARSPYGAGALAGSSLGLDPAQVAAELGFDGPTENSIDGTASRDLVAEFTWVTAMIGVDLSRISEEVILWATKEFGFVTLDDAYSTGSSIMPQKKNPDIAELARGKAGRLIGDHTGLLATLKALPLAYNRDLQEDKEPAFDAVDTLEMLLPAVSGMIATLRFHPERLAELAPQGFSLATDVAEWLVRQGVPFRVAHEVAGECVRACEEHDPAKELHELTDEELTAIHPELTPAVRDVLSVDGSLASRDAVGGTAPVRVAEQLQAAAQRSAERRAALDG</sequence>
<evidence type="ECO:0000256" key="4">
    <source>
        <dbReference type="ARBA" id="ARBA00022605"/>
    </source>
</evidence>
<evidence type="ECO:0000259" key="7">
    <source>
        <dbReference type="Pfam" id="PF00206"/>
    </source>
</evidence>
<name>A0A7Z0K7P4_9MICC</name>
<dbReference type="Proteomes" id="UP000535437">
    <property type="component" value="Unassembled WGS sequence"/>
</dbReference>
<dbReference type="Gene3D" id="1.20.200.10">
    <property type="entry name" value="Fumarase/aspartase (Central domain)"/>
    <property type="match status" value="1"/>
</dbReference>
<accession>A0A7Z0K7P4</accession>
<gene>
    <name evidence="6" type="primary">argH</name>
    <name evidence="9" type="ORF">HNR09_000170</name>
</gene>
<reference evidence="9 10" key="1">
    <citation type="submission" date="2020-07" db="EMBL/GenBank/DDBJ databases">
        <title>Sequencing the genomes of 1000 actinobacteria strains.</title>
        <authorList>
            <person name="Klenk H.-P."/>
        </authorList>
    </citation>
    <scope>NUCLEOTIDE SEQUENCE [LARGE SCALE GENOMIC DNA]</scope>
    <source>
        <strain evidence="9 10">DSM 15475</strain>
    </source>
</reference>
<dbReference type="Pfam" id="PF00206">
    <property type="entry name" value="Lyase_1"/>
    <property type="match status" value="1"/>
</dbReference>
<dbReference type="InterPro" id="IPR000362">
    <property type="entry name" value="Fumarate_lyase_fam"/>
</dbReference>
<evidence type="ECO:0000313" key="10">
    <source>
        <dbReference type="Proteomes" id="UP000535437"/>
    </source>
</evidence>
<keyword evidence="5 6" id="KW-0456">Lyase</keyword>
<dbReference type="NCBIfam" id="TIGR00838">
    <property type="entry name" value="argH"/>
    <property type="match status" value="1"/>
</dbReference>
<evidence type="ECO:0000259" key="8">
    <source>
        <dbReference type="Pfam" id="PF14698"/>
    </source>
</evidence>
<dbReference type="InterPro" id="IPR009049">
    <property type="entry name" value="Argininosuccinate_lyase"/>
</dbReference>
<dbReference type="EMBL" id="JACCFY010000001">
    <property type="protein sequence ID" value="NYJ76759.1"/>
    <property type="molecule type" value="Genomic_DNA"/>
</dbReference>
<dbReference type="PANTHER" id="PTHR43814:SF1">
    <property type="entry name" value="ARGININOSUCCINATE LYASE"/>
    <property type="match status" value="1"/>
</dbReference>
<feature type="domain" description="Argininosuccinate lyase C-terminal" evidence="8">
    <location>
        <begin position="378"/>
        <end position="447"/>
    </location>
</feature>
<evidence type="ECO:0000256" key="3">
    <source>
        <dbReference type="ARBA" id="ARBA00022571"/>
    </source>
</evidence>
<dbReference type="SUPFAM" id="SSF48557">
    <property type="entry name" value="L-aspartase-like"/>
    <property type="match status" value="1"/>
</dbReference>
<evidence type="ECO:0000313" key="9">
    <source>
        <dbReference type="EMBL" id="NYJ76759.1"/>
    </source>
</evidence>
<evidence type="ECO:0000256" key="5">
    <source>
        <dbReference type="ARBA" id="ARBA00023239"/>
    </source>
</evidence>
<keyword evidence="10" id="KW-1185">Reference proteome</keyword>
<protein>
    <recommendedName>
        <fullName evidence="2 6">Argininosuccinate lyase</fullName>
        <shortName evidence="6">ASAL</shortName>
        <ecNumber evidence="2 6">4.3.2.1</ecNumber>
    </recommendedName>
    <alternativeName>
        <fullName evidence="6">Arginosuccinase</fullName>
    </alternativeName>
</protein>
<comment type="similarity">
    <text evidence="6">Belongs to the lyase 1 family. Argininosuccinate lyase subfamily.</text>
</comment>
<evidence type="ECO:0000256" key="6">
    <source>
        <dbReference type="HAMAP-Rule" id="MF_00006"/>
    </source>
</evidence>
<dbReference type="GO" id="GO:0004056">
    <property type="term" value="F:argininosuccinate lyase activity"/>
    <property type="evidence" value="ECO:0007669"/>
    <property type="project" value="UniProtKB-UniRule"/>
</dbReference>
<comment type="subcellular location">
    <subcellularLocation>
        <location evidence="6">Cytoplasm</location>
    </subcellularLocation>
</comment>
<dbReference type="PRINTS" id="PR00149">
    <property type="entry name" value="FUMRATELYASE"/>
</dbReference>
<proteinExistence type="inferred from homology"/>
<dbReference type="RefSeq" id="WP_179540331.1">
    <property type="nucleotide sequence ID" value="NZ_BAAALL010000010.1"/>
</dbReference>
<dbReference type="InterPro" id="IPR029419">
    <property type="entry name" value="Arg_succ_lyase_C"/>
</dbReference>
<dbReference type="InterPro" id="IPR022761">
    <property type="entry name" value="Fumarate_lyase_N"/>
</dbReference>
<keyword evidence="6" id="KW-0963">Cytoplasm</keyword>
<dbReference type="InterPro" id="IPR024083">
    <property type="entry name" value="Fumarase/histidase_N"/>
</dbReference>
<dbReference type="PROSITE" id="PS00163">
    <property type="entry name" value="FUMARATE_LYASES"/>
    <property type="match status" value="1"/>
</dbReference>
<dbReference type="PRINTS" id="PR00145">
    <property type="entry name" value="ARGSUCLYASE"/>
</dbReference>
<dbReference type="Pfam" id="PF14698">
    <property type="entry name" value="ASL_C2"/>
    <property type="match status" value="1"/>
</dbReference>
<evidence type="ECO:0000256" key="2">
    <source>
        <dbReference type="ARBA" id="ARBA00012338"/>
    </source>
</evidence>
<keyword evidence="4 6" id="KW-0028">Amino-acid biosynthesis</keyword>
<dbReference type="EC" id="4.3.2.1" evidence="2 6"/>
<dbReference type="Gene3D" id="1.10.40.30">
    <property type="entry name" value="Fumarase/aspartase (C-terminal domain)"/>
    <property type="match status" value="1"/>
</dbReference>
<dbReference type="FunFam" id="1.20.200.10:FF:000015">
    <property type="entry name" value="argininosuccinate lyase isoform X2"/>
    <property type="match status" value="1"/>
</dbReference>
<dbReference type="CDD" id="cd01359">
    <property type="entry name" value="Argininosuccinate_lyase"/>
    <property type="match status" value="1"/>
</dbReference>
<dbReference type="AlphaFoldDB" id="A0A7Z0K7P4"/>
<dbReference type="UniPathway" id="UPA00068">
    <property type="reaction ID" value="UER00114"/>
</dbReference>
<feature type="domain" description="Fumarate lyase N-terminal" evidence="7">
    <location>
        <begin position="28"/>
        <end position="315"/>
    </location>
</feature>
<dbReference type="InterPro" id="IPR020557">
    <property type="entry name" value="Fumarate_lyase_CS"/>
</dbReference>
<comment type="caution">
    <text evidence="9">The sequence shown here is derived from an EMBL/GenBank/DDBJ whole genome shotgun (WGS) entry which is preliminary data.</text>
</comment>
<dbReference type="PANTHER" id="PTHR43814">
    <property type="entry name" value="ARGININOSUCCINATE LYASE"/>
    <property type="match status" value="1"/>
</dbReference>
<keyword evidence="3 6" id="KW-0055">Arginine biosynthesis</keyword>
<dbReference type="FunFam" id="1.10.40.30:FF:000001">
    <property type="entry name" value="Argininosuccinate lyase"/>
    <property type="match status" value="1"/>
</dbReference>
<dbReference type="Gene3D" id="1.10.275.10">
    <property type="entry name" value="Fumarase/aspartase (N-terminal domain)"/>
    <property type="match status" value="1"/>
</dbReference>
<comment type="catalytic activity">
    <reaction evidence="6">
        <text>2-(N(omega)-L-arginino)succinate = fumarate + L-arginine</text>
        <dbReference type="Rhea" id="RHEA:24020"/>
        <dbReference type="ChEBI" id="CHEBI:29806"/>
        <dbReference type="ChEBI" id="CHEBI:32682"/>
        <dbReference type="ChEBI" id="CHEBI:57472"/>
        <dbReference type="EC" id="4.3.2.1"/>
    </reaction>
</comment>